<keyword evidence="2" id="KW-1185">Reference proteome</keyword>
<organism evidence="1 2">
    <name type="scientific">Arthrobacter bambusae</name>
    <dbReference type="NCBI Taxonomy" id="1338426"/>
    <lineage>
        <taxon>Bacteria</taxon>
        <taxon>Bacillati</taxon>
        <taxon>Actinomycetota</taxon>
        <taxon>Actinomycetes</taxon>
        <taxon>Micrococcales</taxon>
        <taxon>Micrococcaceae</taxon>
        <taxon>Arthrobacter</taxon>
    </lineage>
</organism>
<name>A0ABV2P433_9MICC</name>
<evidence type="ECO:0000313" key="2">
    <source>
        <dbReference type="Proteomes" id="UP001549307"/>
    </source>
</evidence>
<accession>A0ABV2P433</accession>
<evidence type="ECO:0000313" key="1">
    <source>
        <dbReference type="EMBL" id="MET4539525.1"/>
    </source>
</evidence>
<dbReference type="EMBL" id="JBEPSN010000002">
    <property type="protein sequence ID" value="MET4539525.1"/>
    <property type="molecule type" value="Genomic_DNA"/>
</dbReference>
<gene>
    <name evidence="1" type="ORF">ABIE37_001297</name>
</gene>
<proteinExistence type="predicted"/>
<comment type="caution">
    <text evidence="1">The sequence shown here is derived from an EMBL/GenBank/DDBJ whole genome shotgun (WGS) entry which is preliminary data.</text>
</comment>
<protein>
    <submittedName>
        <fullName evidence="1">Uncharacterized protein</fullName>
    </submittedName>
</protein>
<sequence>MLHIEGKYPVGLGHILGRKFNDRGNVSKTQLSIDRGILEDPRWHDGVKRFFVEFSKASHSFYAAAEVLRGFQWKGRTFRSDPTTEKISNVQSLGRWGGLPSYPQWWTWFSGQYGDLVRPYLTGQLEDHSTGLFHAWTDMPENRDSLQRLLRGSKPWVPASFNPFYNEYGHISEQAGVIPEDLADAH</sequence>
<reference evidence="1 2" key="1">
    <citation type="submission" date="2024-06" db="EMBL/GenBank/DDBJ databases">
        <title>Sorghum-associated microbial communities from plants grown in Nebraska, USA.</title>
        <authorList>
            <person name="Schachtman D."/>
        </authorList>
    </citation>
    <scope>NUCLEOTIDE SEQUENCE [LARGE SCALE GENOMIC DNA]</scope>
    <source>
        <strain evidence="1 2">3552</strain>
    </source>
</reference>
<dbReference type="Proteomes" id="UP001549307">
    <property type="component" value="Unassembled WGS sequence"/>
</dbReference>